<gene>
    <name evidence="1" type="ORF">D1H98_05960</name>
</gene>
<sequence length="655" mass="77736">MLVGSIWFIKDRLQTLMLVQDIRRFLDELRESKTILPCDKRLSAILQEHFSHRESHEELTSNDIQFVLQCFSERWIADSECDYLLYPSQANQVWIKLAHEIEPFTDKNYLQILLPHITNQFDFNNLTPLTETVRLENFYLGYDGKTLYRKRGLCERLLDNQFELSTCRTLKTKQCEVMTIEELTRLYKGKYCNGEFSIDKEKFDNFWDFLYKKAFPRMQSRGEIPLEILPHLLMLIESYYYLKNSGADFKLFTAEIHKFFKTLYQFKLENINFLYGVKILYHGKEYYLLELFVLINMAQSYDVDEQLKAIMSWLYQFNPILKASNKGLLSFYTELEPKFHSEGHLEKRVETGTDDLLYRIKTFLVSLFVTPFEVFPFSGKTISFWDIENVIFSEGQEIYNQFAPFIMTNKLDTLIAVYKKIMDEHIIPCQKNKHICKWLTHYQSTLDWYQRVEAGELSKMDVYWFDPELLFHVLVHFRLINKSLGEKIVNFLDELIHTYAQNNNEFQIQLRVNILFSRFLKSLDEQQRRKLILTLSLFDPVEAKSKFLTNCIHYVTNRLCQISMHQLDSSPNFFGTYQCIDSKKLLINKTDVKQVSAILEAFKEMLHSLEERCNPEQLENMLIFLRSISRPILTVAEIEEAQQSARVIDYIGAPT</sequence>
<dbReference type="EMBL" id="QWDR01000001">
    <property type="protein sequence ID" value="RJY34332.1"/>
    <property type="molecule type" value="Genomic_DNA"/>
</dbReference>
<dbReference type="AlphaFoldDB" id="A0A3A6UKE8"/>
<accession>A0A3A6UKE8</accession>
<organism evidence="1 2">
    <name type="scientific">Legionella pneumophila subsp. pneumophila</name>
    <dbReference type="NCBI Taxonomy" id="91891"/>
    <lineage>
        <taxon>Bacteria</taxon>
        <taxon>Pseudomonadati</taxon>
        <taxon>Pseudomonadota</taxon>
        <taxon>Gammaproteobacteria</taxon>
        <taxon>Legionellales</taxon>
        <taxon>Legionellaceae</taxon>
        <taxon>Legionella</taxon>
    </lineage>
</organism>
<dbReference type="RefSeq" id="WP_021437216.1">
    <property type="nucleotide sequence ID" value="NZ_CP021281.1"/>
</dbReference>
<proteinExistence type="predicted"/>
<name>A0A3A6UKE8_LEGPN</name>
<evidence type="ECO:0000313" key="2">
    <source>
        <dbReference type="Proteomes" id="UP000277145"/>
    </source>
</evidence>
<dbReference type="Proteomes" id="UP000277145">
    <property type="component" value="Unassembled WGS sequence"/>
</dbReference>
<comment type="caution">
    <text evidence="1">The sequence shown here is derived from an EMBL/GenBank/DDBJ whole genome shotgun (WGS) entry which is preliminary data.</text>
</comment>
<protein>
    <submittedName>
        <fullName evidence="1">Uncharacterized protein</fullName>
    </submittedName>
</protein>
<reference evidence="1 2" key="1">
    <citation type="submission" date="2018-08" db="EMBL/GenBank/DDBJ databases">
        <title>Genome Sequences of Legionella pneumophila subsp. pneumophila Isolates, Recovered from a Drinking Water System in a Large Builging.</title>
        <authorList>
            <person name="Gomez-Alvarez V."/>
            <person name="Boczek L."/>
            <person name="King D."/>
            <person name="Pemberton A."/>
            <person name="Pfaller S."/>
            <person name="Rodgers M."/>
            <person name="Santodomingo J."/>
            <person name="Revetta R."/>
        </authorList>
    </citation>
    <scope>NUCLEOTIDE SEQUENCE [LARGE SCALE GENOMIC DNA]</scope>
    <source>
        <strain evidence="1 2">L01C.1</strain>
    </source>
</reference>
<evidence type="ECO:0000313" key="1">
    <source>
        <dbReference type="EMBL" id="RJY34332.1"/>
    </source>
</evidence>